<feature type="transmembrane region" description="Helical" evidence="12">
    <location>
        <begin position="79"/>
        <end position="101"/>
    </location>
</feature>
<keyword evidence="10 12" id="KW-0472">Membrane</keyword>
<dbReference type="EC" id="2.5.1.39" evidence="11"/>
<gene>
    <name evidence="13" type="ORF">EPICR_10260</name>
</gene>
<keyword evidence="5" id="KW-0997">Cell inner membrane</keyword>
<proteinExistence type="inferred from homology"/>
<dbReference type="FunFam" id="1.20.120.1780:FF:000001">
    <property type="entry name" value="4-hydroxybenzoate octaprenyltransferase"/>
    <property type="match status" value="1"/>
</dbReference>
<dbReference type="PANTHER" id="PTHR11048">
    <property type="entry name" value="PRENYLTRANSFERASES"/>
    <property type="match status" value="1"/>
</dbReference>
<dbReference type="GO" id="GO:0008412">
    <property type="term" value="F:4-hydroxybenzoate polyprenyltransferase activity"/>
    <property type="evidence" value="ECO:0007669"/>
    <property type="project" value="UniProtKB-EC"/>
</dbReference>
<dbReference type="InterPro" id="IPR006371">
    <property type="entry name" value="Polyprenyltransferase_UbiA-li"/>
</dbReference>
<comment type="similarity">
    <text evidence="3">Belongs to the UbiA prenyltransferase family.</text>
</comment>
<feature type="transmembrane region" description="Helical" evidence="12">
    <location>
        <begin position="12"/>
        <end position="31"/>
    </location>
</feature>
<feature type="transmembrane region" description="Helical" evidence="12">
    <location>
        <begin position="259"/>
        <end position="278"/>
    </location>
</feature>
<feature type="transmembrane region" description="Helical" evidence="12">
    <location>
        <begin position="200"/>
        <end position="220"/>
    </location>
</feature>
<evidence type="ECO:0000256" key="6">
    <source>
        <dbReference type="ARBA" id="ARBA00022679"/>
    </source>
</evidence>
<evidence type="ECO:0000256" key="2">
    <source>
        <dbReference type="ARBA" id="ARBA00004141"/>
    </source>
</evidence>
<name>A0A484HDJ5_9BACT</name>
<dbReference type="PANTHER" id="PTHR11048:SF28">
    <property type="entry name" value="4-HYDROXYBENZOATE POLYPRENYLTRANSFERASE, MITOCHONDRIAL"/>
    <property type="match status" value="1"/>
</dbReference>
<evidence type="ECO:0000256" key="10">
    <source>
        <dbReference type="ARBA" id="ARBA00023136"/>
    </source>
</evidence>
<keyword evidence="9 12" id="KW-1133">Transmembrane helix</keyword>
<dbReference type="CDD" id="cd13959">
    <property type="entry name" value="PT_UbiA_COQ2"/>
    <property type="match status" value="1"/>
</dbReference>
<organism evidence="13">
    <name type="scientific">uncultured Desulfobacteraceae bacterium</name>
    <dbReference type="NCBI Taxonomy" id="218296"/>
    <lineage>
        <taxon>Bacteria</taxon>
        <taxon>Pseudomonadati</taxon>
        <taxon>Thermodesulfobacteriota</taxon>
        <taxon>Desulfobacteria</taxon>
        <taxon>Desulfobacterales</taxon>
        <taxon>Desulfobacteraceae</taxon>
        <taxon>environmental samples</taxon>
    </lineage>
</organism>
<dbReference type="Pfam" id="PF01040">
    <property type="entry name" value="UbiA"/>
    <property type="match status" value="1"/>
</dbReference>
<evidence type="ECO:0000256" key="3">
    <source>
        <dbReference type="ARBA" id="ARBA00005985"/>
    </source>
</evidence>
<dbReference type="GO" id="GO:0005886">
    <property type="term" value="C:plasma membrane"/>
    <property type="evidence" value="ECO:0007669"/>
    <property type="project" value="TreeGrafter"/>
</dbReference>
<evidence type="ECO:0000256" key="5">
    <source>
        <dbReference type="ARBA" id="ARBA00022519"/>
    </source>
</evidence>
<dbReference type="AlphaFoldDB" id="A0A484HDJ5"/>
<dbReference type="EMBL" id="CAACVI010000001">
    <property type="protein sequence ID" value="VEN72761.1"/>
    <property type="molecule type" value="Genomic_DNA"/>
</dbReference>
<evidence type="ECO:0000256" key="12">
    <source>
        <dbReference type="SAM" id="Phobius"/>
    </source>
</evidence>
<reference evidence="13" key="1">
    <citation type="submission" date="2019-01" db="EMBL/GenBank/DDBJ databases">
        <authorList>
            <consortium name="Genoscope - CEA"/>
            <person name="William W."/>
        </authorList>
    </citation>
    <scope>NUCLEOTIDE SEQUENCE</scope>
    <source>
        <strain evidence="13">CR-1</strain>
    </source>
</reference>
<feature type="transmembrane region" description="Helical" evidence="12">
    <location>
        <begin position="130"/>
        <end position="149"/>
    </location>
</feature>
<evidence type="ECO:0000256" key="1">
    <source>
        <dbReference type="ARBA" id="ARBA00001946"/>
    </source>
</evidence>
<dbReference type="FunFam" id="1.10.357.140:FF:000008">
    <property type="entry name" value="4-hydroxybenzoate octaprenyltransferase"/>
    <property type="match status" value="1"/>
</dbReference>
<protein>
    <recommendedName>
        <fullName evidence="11">4-hydroxybenzoate polyprenyltransferase</fullName>
        <ecNumber evidence="11">2.5.1.39</ecNumber>
    </recommendedName>
</protein>
<feature type="transmembrane region" description="Helical" evidence="12">
    <location>
        <begin position="107"/>
        <end position="123"/>
    </location>
</feature>
<feature type="transmembrane region" description="Helical" evidence="12">
    <location>
        <begin position="37"/>
        <end position="58"/>
    </location>
</feature>
<dbReference type="NCBIfam" id="TIGR01475">
    <property type="entry name" value="ubiA_other"/>
    <property type="match status" value="1"/>
</dbReference>
<keyword evidence="6 13" id="KW-0808">Transferase</keyword>
<dbReference type="InterPro" id="IPR000537">
    <property type="entry name" value="UbiA_prenyltransferase"/>
</dbReference>
<dbReference type="GO" id="GO:0006744">
    <property type="term" value="P:ubiquinone biosynthetic process"/>
    <property type="evidence" value="ECO:0007669"/>
    <property type="project" value="UniProtKB-KW"/>
</dbReference>
<dbReference type="Gene3D" id="1.10.357.140">
    <property type="entry name" value="UbiA prenyltransferase"/>
    <property type="match status" value="1"/>
</dbReference>
<keyword evidence="8 12" id="KW-0812">Transmembrane</keyword>
<dbReference type="InterPro" id="IPR039653">
    <property type="entry name" value="Prenyltransferase"/>
</dbReference>
<evidence type="ECO:0000256" key="4">
    <source>
        <dbReference type="ARBA" id="ARBA00022475"/>
    </source>
</evidence>
<dbReference type="InterPro" id="IPR044878">
    <property type="entry name" value="UbiA_sf"/>
</dbReference>
<evidence type="ECO:0000313" key="13">
    <source>
        <dbReference type="EMBL" id="VEN72761.1"/>
    </source>
</evidence>
<accession>A0A484HDJ5</accession>
<comment type="cofactor">
    <cofactor evidence="1">
        <name>Mg(2+)</name>
        <dbReference type="ChEBI" id="CHEBI:18420"/>
    </cofactor>
</comment>
<comment type="subcellular location">
    <subcellularLocation>
        <location evidence="2">Membrane</location>
        <topology evidence="2">Multi-pass membrane protein</topology>
    </subcellularLocation>
</comment>
<dbReference type="Gene3D" id="1.20.120.1780">
    <property type="entry name" value="UbiA prenyltransferase"/>
    <property type="match status" value="1"/>
</dbReference>
<evidence type="ECO:0000256" key="9">
    <source>
        <dbReference type="ARBA" id="ARBA00022989"/>
    </source>
</evidence>
<keyword evidence="7" id="KW-0831">Ubiquinone biosynthesis</keyword>
<keyword evidence="4" id="KW-1003">Cell membrane</keyword>
<feature type="transmembrane region" description="Helical" evidence="12">
    <location>
        <begin position="226"/>
        <end position="247"/>
    </location>
</feature>
<feature type="transmembrane region" description="Helical" evidence="12">
    <location>
        <begin position="155"/>
        <end position="177"/>
    </location>
</feature>
<evidence type="ECO:0000256" key="8">
    <source>
        <dbReference type="ARBA" id="ARBA00022692"/>
    </source>
</evidence>
<evidence type="ECO:0000256" key="7">
    <source>
        <dbReference type="ARBA" id="ARBA00022688"/>
    </source>
</evidence>
<evidence type="ECO:0000256" key="11">
    <source>
        <dbReference type="ARBA" id="ARBA00034524"/>
    </source>
</evidence>
<sequence length="279" mass="30217">MGFKNFLKLILVKQTLFALPFAFLGVAFGGGGGPKTWILTAAALAAARSAGMCFNMALDHRIDAKNPRTKDRLIPRGEVAPRQAWVWAWLSCLALIGSAFFLNRLCFYLSFPAVFGLFTYSFFKRFSASSHFYLGLVEAAAPIGGYLAAAGSFSAVPFALGVVIMAWIAGLDIVYALQDMEFDRKEKLHSVPAALGRKKALLVSALCHLVSLSAIVFAGVHTGRGAPYWIGALFVAAVFSRQQALAWRGHDAAQIQKIFAVNMYIAPALFLGAFIDILI</sequence>